<accession>X0RV54</accession>
<comment type="caution">
    <text evidence="1">The sequence shown here is derived from an EMBL/GenBank/DDBJ whole genome shotgun (WGS) entry which is preliminary data.</text>
</comment>
<dbReference type="EMBL" id="BARS01002782">
    <property type="protein sequence ID" value="GAF72714.1"/>
    <property type="molecule type" value="Genomic_DNA"/>
</dbReference>
<reference evidence="1" key="1">
    <citation type="journal article" date="2014" name="Front. Microbiol.">
        <title>High frequency of phylogenetically diverse reductive dehalogenase-homologous genes in deep subseafloor sedimentary metagenomes.</title>
        <authorList>
            <person name="Kawai M."/>
            <person name="Futagami T."/>
            <person name="Toyoda A."/>
            <person name="Takaki Y."/>
            <person name="Nishi S."/>
            <person name="Hori S."/>
            <person name="Arai W."/>
            <person name="Tsubouchi T."/>
            <person name="Morono Y."/>
            <person name="Uchiyama I."/>
            <person name="Ito T."/>
            <person name="Fujiyama A."/>
            <person name="Inagaki F."/>
            <person name="Takami H."/>
        </authorList>
    </citation>
    <scope>NUCLEOTIDE SEQUENCE</scope>
    <source>
        <strain evidence="1">Expedition CK06-06</strain>
    </source>
</reference>
<gene>
    <name evidence="1" type="ORF">S01H1_05335</name>
</gene>
<sequence>ANSKNVYIYRAIDEIQKAATCLMRWKEFFSGEDLDRYKKDVEKQMIRITEQAVLDEQALRSRKLTELLVDTILFLNTNEEIYFKDYFYFCELVEWQRTQGDRKEFYDFTSRNSSEHIAWLHSCIKQLESKGIDVNKRWYLSKPANIDSIPQIRLSTFRSRYKKVSLNQGPEIITLLAKTYLHAYGVSRHVHFSANDTSSEFSEDSGILEGNKVSVLLINLLLKLQELSGFVPPKGQDILSKRRSDAKADDIYKELTTSSVGVGDYVLAWGDLVKVVEEKKSKYGYFCYRARYIDKPPLGNITDDWFASFEIKRIGSKAELLEKVRSILAAHIGRDIDDKLIESIDDAVFEEFLSKSIREVLQLLKK</sequence>
<proteinExistence type="predicted"/>
<dbReference type="AlphaFoldDB" id="X0RV54"/>
<organism evidence="1">
    <name type="scientific">marine sediment metagenome</name>
    <dbReference type="NCBI Taxonomy" id="412755"/>
    <lineage>
        <taxon>unclassified sequences</taxon>
        <taxon>metagenomes</taxon>
        <taxon>ecological metagenomes</taxon>
    </lineage>
</organism>
<protein>
    <submittedName>
        <fullName evidence="1">Uncharacterized protein</fullName>
    </submittedName>
</protein>
<evidence type="ECO:0000313" key="1">
    <source>
        <dbReference type="EMBL" id="GAF72714.1"/>
    </source>
</evidence>
<name>X0RV54_9ZZZZ</name>
<feature type="non-terminal residue" evidence="1">
    <location>
        <position position="1"/>
    </location>
</feature>